<evidence type="ECO:0000256" key="1">
    <source>
        <dbReference type="ARBA" id="ARBA00005196"/>
    </source>
</evidence>
<feature type="binding site" evidence="8">
    <location>
        <position position="209"/>
    </location>
    <ligand>
        <name>substrate</name>
    </ligand>
</feature>
<keyword evidence="4 8" id="KW-0028">Amino-acid biosynthesis</keyword>
<evidence type="ECO:0000256" key="2">
    <source>
        <dbReference type="ARBA" id="ARBA00010219"/>
    </source>
</evidence>
<proteinExistence type="inferred from homology"/>
<feature type="binding site" evidence="8">
    <location>
        <position position="176"/>
    </location>
    <ligand>
        <name>substrate</name>
    </ligand>
</feature>
<dbReference type="EC" id="5.1.1.7" evidence="3 8"/>
<dbReference type="HAMAP" id="MF_00197">
    <property type="entry name" value="DAP_epimerase"/>
    <property type="match status" value="1"/>
</dbReference>
<dbReference type="Proteomes" id="UP001432209">
    <property type="component" value="Chromosome"/>
</dbReference>
<comment type="similarity">
    <text evidence="2 8">Belongs to the diaminopimelate epimerase family.</text>
</comment>
<evidence type="ECO:0000256" key="3">
    <source>
        <dbReference type="ARBA" id="ARBA00013080"/>
    </source>
</evidence>
<comment type="caution">
    <text evidence="8">Lacks conserved residue(s) required for the propagation of feature annotation.</text>
</comment>
<feature type="binding site" evidence="8">
    <location>
        <begin position="94"/>
        <end position="95"/>
    </location>
    <ligand>
        <name>substrate</name>
    </ligand>
</feature>
<feature type="binding site" evidence="8">
    <location>
        <begin position="237"/>
        <end position="238"/>
    </location>
    <ligand>
        <name>substrate</name>
    </ligand>
</feature>
<name>A0ABZ1ZZQ9_STRNV</name>
<feature type="site" description="Could be important to modulate the pK values of the two catalytic cysteine residues" evidence="8">
    <location>
        <position position="178"/>
    </location>
</feature>
<dbReference type="EMBL" id="CP109495">
    <property type="protein sequence ID" value="WUX51955.1"/>
    <property type="molecule type" value="Genomic_DNA"/>
</dbReference>
<evidence type="ECO:0000313" key="11">
    <source>
        <dbReference type="Proteomes" id="UP001432209"/>
    </source>
</evidence>
<gene>
    <name evidence="8 10" type="primary">dapF</name>
    <name evidence="10" type="ORF">OG442_10645</name>
</gene>
<evidence type="ECO:0000256" key="8">
    <source>
        <dbReference type="HAMAP-Rule" id="MF_00197"/>
    </source>
</evidence>
<feature type="active site" description="Proton donor" evidence="8">
    <location>
        <position position="93"/>
    </location>
</feature>
<feature type="binding site" evidence="8">
    <location>
        <begin position="227"/>
        <end position="228"/>
    </location>
    <ligand>
        <name>substrate</name>
    </ligand>
</feature>
<dbReference type="InterPro" id="IPR001653">
    <property type="entry name" value="DAP_epimerase_DapF"/>
</dbReference>
<sequence>MSTYRPAAQSSPIPFLKGHGTENDFVIIPDPDNALTLSASAVAELCDRRAGIGGDGLLRVVRSAAHPEARSMADRAEWFMDYRNSDGSVAEMCGNGVRVFARYLRRAGLVQAGDLAVATRGGVKKMHIAKDAGTGGDATGPGAITAHMGRALLTEDDVTVAVGDRGWPARNVNMGNPHAVAFVDDLAHAGNLFTAPPVSPASVYPDGVNVEFVVDRGPRHVAMRVHERGSGETRSCGTGACAVAVAAARRDGLDPAVTGEPVTYTVDVPGGRLVITERPDGEIEMTGPAVIVAEGVLDAEWAQRLDTL</sequence>
<feature type="binding site" evidence="8">
    <location>
        <position position="84"/>
    </location>
    <ligand>
        <name>substrate</name>
    </ligand>
</feature>
<comment type="subunit">
    <text evidence="8">Homodimer.</text>
</comment>
<comment type="function">
    <text evidence="8">Catalyzes the stereoinversion of LL-2,6-diaminopimelate (L,L-DAP) to meso-diaminopimelate (meso-DAP), a precursor of L-lysine and an essential component of the bacterial peptidoglycan.</text>
</comment>
<evidence type="ECO:0000256" key="4">
    <source>
        <dbReference type="ARBA" id="ARBA00022605"/>
    </source>
</evidence>
<feature type="site" description="Could be important to modulate the pK values of the two catalytic cysteine residues" evidence="8">
    <location>
        <position position="227"/>
    </location>
</feature>
<evidence type="ECO:0000313" key="10">
    <source>
        <dbReference type="EMBL" id="WUX51955.1"/>
    </source>
</evidence>
<keyword evidence="11" id="KW-1185">Reference proteome</keyword>
<reference evidence="10" key="1">
    <citation type="submission" date="2022-10" db="EMBL/GenBank/DDBJ databases">
        <title>The complete genomes of actinobacterial strains from the NBC collection.</title>
        <authorList>
            <person name="Joergensen T.S."/>
            <person name="Alvarez Arevalo M."/>
            <person name="Sterndorff E.B."/>
            <person name="Faurdal D."/>
            <person name="Vuksanovic O."/>
            <person name="Mourched A.-S."/>
            <person name="Charusanti P."/>
            <person name="Shaw S."/>
            <person name="Blin K."/>
            <person name="Weber T."/>
        </authorList>
    </citation>
    <scope>NUCLEOTIDE SEQUENCE</scope>
    <source>
        <strain evidence="10">NBC_01432</strain>
    </source>
</reference>
<dbReference type="Gene3D" id="3.10.310.10">
    <property type="entry name" value="Diaminopimelate Epimerase, Chain A, domain 1"/>
    <property type="match status" value="2"/>
</dbReference>
<dbReference type="SUPFAM" id="SSF54506">
    <property type="entry name" value="Diaminopimelate epimerase-like"/>
    <property type="match status" value="2"/>
</dbReference>
<comment type="subcellular location">
    <subcellularLocation>
        <location evidence="8">Cytoplasm</location>
    </subcellularLocation>
</comment>
<accession>A0ABZ1ZZQ9</accession>
<dbReference type="Pfam" id="PF01678">
    <property type="entry name" value="DAP_epimerase"/>
    <property type="match status" value="2"/>
</dbReference>
<keyword evidence="6 8" id="KW-0413">Isomerase</keyword>
<evidence type="ECO:0000256" key="5">
    <source>
        <dbReference type="ARBA" id="ARBA00023154"/>
    </source>
</evidence>
<comment type="pathway">
    <text evidence="1 8">Amino-acid biosynthesis; L-lysine biosynthesis via DAP pathway; DL-2,6-diaminopimelate from LL-2,6-diaminopimelate: step 1/1.</text>
</comment>
<comment type="catalytic activity">
    <reaction evidence="7 8">
        <text>(2S,6S)-2,6-diaminopimelate = meso-2,6-diaminopimelate</text>
        <dbReference type="Rhea" id="RHEA:15393"/>
        <dbReference type="ChEBI" id="CHEBI:57609"/>
        <dbReference type="ChEBI" id="CHEBI:57791"/>
        <dbReference type="EC" id="5.1.1.7"/>
    </reaction>
</comment>
<dbReference type="RefSeq" id="WP_329075651.1">
    <property type="nucleotide sequence ID" value="NZ_CP108849.2"/>
</dbReference>
<feature type="binding site" evidence="8">
    <location>
        <position position="23"/>
    </location>
    <ligand>
        <name>substrate</name>
    </ligand>
</feature>
<dbReference type="GO" id="GO:0008837">
    <property type="term" value="F:diaminopimelate epimerase activity"/>
    <property type="evidence" value="ECO:0007669"/>
    <property type="project" value="UniProtKB-EC"/>
</dbReference>
<dbReference type="PANTHER" id="PTHR31689:SF0">
    <property type="entry name" value="DIAMINOPIMELATE EPIMERASE"/>
    <property type="match status" value="1"/>
</dbReference>
<organism evidence="10 11">
    <name type="scientific">Streptomyces niveus</name>
    <name type="common">Streptomyces spheroides</name>
    <dbReference type="NCBI Taxonomy" id="193462"/>
    <lineage>
        <taxon>Bacteria</taxon>
        <taxon>Bacillati</taxon>
        <taxon>Actinomycetota</taxon>
        <taxon>Actinomycetes</taxon>
        <taxon>Kitasatosporales</taxon>
        <taxon>Streptomycetaceae</taxon>
        <taxon>Streptomyces</taxon>
    </lineage>
</organism>
<protein>
    <recommendedName>
        <fullName evidence="3 8">Diaminopimelate epimerase</fullName>
        <shortName evidence="8">DAP epimerase</shortName>
        <ecNumber evidence="3 8">5.1.1.7</ecNumber>
    </recommendedName>
    <alternativeName>
        <fullName evidence="8">PLP-independent amino acid racemase</fullName>
    </alternativeName>
</protein>
<feature type="active site" description="Proton acceptor" evidence="8">
    <location>
        <position position="236"/>
    </location>
</feature>
<dbReference type="PROSITE" id="PS01326">
    <property type="entry name" value="DAP_EPIMERASE"/>
    <property type="match status" value="1"/>
</dbReference>
<dbReference type="GeneID" id="91345278"/>
<evidence type="ECO:0000256" key="6">
    <source>
        <dbReference type="ARBA" id="ARBA00023235"/>
    </source>
</evidence>
<keyword evidence="8" id="KW-0963">Cytoplasm</keyword>
<evidence type="ECO:0000256" key="7">
    <source>
        <dbReference type="ARBA" id="ARBA00051712"/>
    </source>
</evidence>
<keyword evidence="5 8" id="KW-0457">Lysine biosynthesis</keyword>
<evidence type="ECO:0000256" key="9">
    <source>
        <dbReference type="PROSITE-ProRule" id="PRU10125"/>
    </source>
</evidence>
<feature type="active site" evidence="9">
    <location>
        <position position="93"/>
    </location>
</feature>
<dbReference type="InterPro" id="IPR018510">
    <property type="entry name" value="DAP_epimerase_AS"/>
</dbReference>
<dbReference type="PANTHER" id="PTHR31689">
    <property type="entry name" value="DIAMINOPIMELATE EPIMERASE, CHLOROPLASTIC"/>
    <property type="match status" value="1"/>
</dbReference>
<dbReference type="NCBIfam" id="TIGR00652">
    <property type="entry name" value="DapF"/>
    <property type="match status" value="1"/>
</dbReference>